<protein>
    <recommendedName>
        <fullName evidence="4">DUF4136 domain-containing protein</fullName>
    </recommendedName>
</protein>
<organism evidence="2 3">
    <name type="scientific">Flavobacterium turcicum</name>
    <dbReference type="NCBI Taxonomy" id="2764718"/>
    <lineage>
        <taxon>Bacteria</taxon>
        <taxon>Pseudomonadati</taxon>
        <taxon>Bacteroidota</taxon>
        <taxon>Flavobacteriia</taxon>
        <taxon>Flavobacteriales</taxon>
        <taxon>Flavobacteriaceae</taxon>
        <taxon>Flavobacterium</taxon>
    </lineage>
</organism>
<evidence type="ECO:0000313" key="2">
    <source>
        <dbReference type="EMBL" id="MBC5864656.1"/>
    </source>
</evidence>
<keyword evidence="1" id="KW-0472">Membrane</keyword>
<dbReference type="Proteomes" id="UP000621670">
    <property type="component" value="Unassembled WGS sequence"/>
</dbReference>
<evidence type="ECO:0000256" key="1">
    <source>
        <dbReference type="SAM" id="Phobius"/>
    </source>
</evidence>
<sequence>MKTIWKIFLAVFIIIIIGFVFVSDVFDRGQYYATFTPKEEMIEFYMYKTTEEQEKAFERNFGNEKYNFPREEVAEVKLFKNRFLLSRLTSNTLSKSSKSEVIAFFNNPVNFDWGETTWKVTESEYILRFYNKQNKEIGKIWLCLEGCGMTKSIPFSPNMKYGGLSEIGKKGIERIINKTLTE</sequence>
<keyword evidence="1" id="KW-0812">Transmembrane</keyword>
<keyword evidence="3" id="KW-1185">Reference proteome</keyword>
<name>A0ABR7JK52_9FLAO</name>
<accession>A0ABR7JK52</accession>
<reference evidence="2 3" key="1">
    <citation type="submission" date="2020-08" db="EMBL/GenBank/DDBJ databases">
        <title>Description of novel Flavobacterium F-400 isolate.</title>
        <authorList>
            <person name="Saticioglu I."/>
            <person name="Duman M."/>
            <person name="Altun S."/>
        </authorList>
    </citation>
    <scope>NUCLEOTIDE SEQUENCE [LARGE SCALE GENOMIC DNA]</scope>
    <source>
        <strain evidence="2 3">F-400</strain>
    </source>
</reference>
<evidence type="ECO:0000313" key="3">
    <source>
        <dbReference type="Proteomes" id="UP000621670"/>
    </source>
</evidence>
<evidence type="ECO:0008006" key="4">
    <source>
        <dbReference type="Google" id="ProtNLM"/>
    </source>
</evidence>
<keyword evidence="1" id="KW-1133">Transmembrane helix</keyword>
<gene>
    <name evidence="2" type="ORF">H8R26_14605</name>
</gene>
<proteinExistence type="predicted"/>
<dbReference type="EMBL" id="JACRUM010000015">
    <property type="protein sequence ID" value="MBC5864656.1"/>
    <property type="molecule type" value="Genomic_DNA"/>
</dbReference>
<comment type="caution">
    <text evidence="2">The sequence shown here is derived from an EMBL/GenBank/DDBJ whole genome shotgun (WGS) entry which is preliminary data.</text>
</comment>
<dbReference type="RefSeq" id="WP_166139160.1">
    <property type="nucleotide sequence ID" value="NZ_JAAOBY010000014.1"/>
</dbReference>
<feature type="transmembrane region" description="Helical" evidence="1">
    <location>
        <begin position="7"/>
        <end position="26"/>
    </location>
</feature>